<dbReference type="InterPro" id="IPR045245">
    <property type="entry name" value="Pfs2-like"/>
</dbReference>
<evidence type="ECO:0000313" key="6">
    <source>
        <dbReference type="Proteomes" id="UP001497392"/>
    </source>
</evidence>
<evidence type="ECO:0000256" key="2">
    <source>
        <dbReference type="ARBA" id="ARBA00022737"/>
    </source>
</evidence>
<dbReference type="Proteomes" id="UP001497392">
    <property type="component" value="Unassembled WGS sequence"/>
</dbReference>
<feature type="repeat" description="WD" evidence="3">
    <location>
        <begin position="151"/>
        <end position="182"/>
    </location>
</feature>
<evidence type="ECO:0000256" key="1">
    <source>
        <dbReference type="ARBA" id="ARBA00022574"/>
    </source>
</evidence>
<evidence type="ECO:0000256" key="4">
    <source>
        <dbReference type="SAM" id="MobiDB-lite"/>
    </source>
</evidence>
<feature type="repeat" description="WD" evidence="3">
    <location>
        <begin position="277"/>
        <end position="318"/>
    </location>
</feature>
<dbReference type="SUPFAM" id="SSF50978">
    <property type="entry name" value="WD40 repeat-like"/>
    <property type="match status" value="1"/>
</dbReference>
<feature type="compositionally biased region" description="Low complexity" evidence="4">
    <location>
        <begin position="535"/>
        <end position="550"/>
    </location>
</feature>
<dbReference type="EMBL" id="CAXHTA020000008">
    <property type="protein sequence ID" value="CAL5223055.1"/>
    <property type="molecule type" value="Genomic_DNA"/>
</dbReference>
<dbReference type="PROSITE" id="PS00678">
    <property type="entry name" value="WD_REPEATS_1"/>
    <property type="match status" value="1"/>
</dbReference>
<dbReference type="Gene3D" id="2.130.10.10">
    <property type="entry name" value="YVTN repeat-like/Quinoprotein amine dehydrogenase"/>
    <property type="match status" value="2"/>
</dbReference>
<feature type="repeat" description="WD" evidence="3">
    <location>
        <begin position="234"/>
        <end position="275"/>
    </location>
</feature>
<sequence>MAAYQPRPPQRQAYRGIQVDGLQLALRQEQKATEEQGPGKAMRQATYRRTVDHTGPYVRMLLERLRNPKSLSVMPPPPTAAGALEILPPAGYISQPATGCASKFVNLSWQKVRAGINAIAWTPEGRRCLTGTNAGEFTLWQGQHFGFETILQAHTAPIRSITYTHNDRWILSTDDSGLVRLWTPRLELAQDIRFHNDSVRKVALSPNDMKFVTASDDSTLKVWDFKSMKPERTLTGHGGDVKACDWHPTKSAIASGSKDATVKLWDARAGDACLSTLELHKGPITQVQWNLNGNWLLSSSRDQQLVVFDARMMRKLAVFRGHQADVTCAAWHPWHEDLCVSGSYDGNILHWLVSHPSEPQAEIKGAHEGALLSLAWHPAGHLLASGGQDARTRFWCRDRPGDPFPNPTSHLHDQSYASESGAVDVGGSAGPLATTMSAGAIPGIGDESPRSAANSGASGSAAGFPGMGGADLMPSGPPPPGPQGGWVPPPPRGPPPGGRGSLHIRPQWRGGPRPPPRGGPGFQGYRPRGRGAPQGGRYSRLPGVPQGRGAPAPPGQPLPGGAPPGFPQQ</sequence>
<feature type="repeat" description="WD" evidence="3">
    <location>
        <begin position="364"/>
        <end position="395"/>
    </location>
</feature>
<name>A0ABP1FT18_9CHLO</name>
<dbReference type="InterPro" id="IPR036322">
    <property type="entry name" value="WD40_repeat_dom_sf"/>
</dbReference>
<feature type="region of interest" description="Disordered" evidence="4">
    <location>
        <begin position="438"/>
        <end position="569"/>
    </location>
</feature>
<feature type="compositionally biased region" description="Pro residues" evidence="4">
    <location>
        <begin position="475"/>
        <end position="497"/>
    </location>
</feature>
<gene>
    <name evidence="5" type="primary">g5512</name>
    <name evidence="5" type="ORF">VP750_LOCUS4714</name>
</gene>
<dbReference type="CDD" id="cd00200">
    <property type="entry name" value="WD40"/>
    <property type="match status" value="1"/>
</dbReference>
<dbReference type="PRINTS" id="PR00320">
    <property type="entry name" value="GPROTEINBRPT"/>
</dbReference>
<dbReference type="InterPro" id="IPR020472">
    <property type="entry name" value="WD40_PAC1"/>
</dbReference>
<feature type="repeat" description="WD" evidence="3">
    <location>
        <begin position="192"/>
        <end position="233"/>
    </location>
</feature>
<dbReference type="SMART" id="SM00320">
    <property type="entry name" value="WD40"/>
    <property type="match status" value="7"/>
</dbReference>
<feature type="compositionally biased region" description="Low complexity" evidence="4">
    <location>
        <begin position="451"/>
        <end position="464"/>
    </location>
</feature>
<organism evidence="5 6">
    <name type="scientific">Coccomyxa viridis</name>
    <dbReference type="NCBI Taxonomy" id="1274662"/>
    <lineage>
        <taxon>Eukaryota</taxon>
        <taxon>Viridiplantae</taxon>
        <taxon>Chlorophyta</taxon>
        <taxon>core chlorophytes</taxon>
        <taxon>Trebouxiophyceae</taxon>
        <taxon>Trebouxiophyceae incertae sedis</taxon>
        <taxon>Coccomyxaceae</taxon>
        <taxon>Coccomyxa</taxon>
    </lineage>
</organism>
<dbReference type="PANTHER" id="PTHR22836">
    <property type="entry name" value="WD40 REPEAT PROTEIN"/>
    <property type="match status" value="1"/>
</dbReference>
<keyword evidence="6" id="KW-1185">Reference proteome</keyword>
<dbReference type="PANTHER" id="PTHR22836:SF0">
    <property type="entry name" value="PRE-MRNA 3' END PROCESSING PROTEIN WDR33"/>
    <property type="match status" value="1"/>
</dbReference>
<feature type="compositionally biased region" description="Pro residues" evidence="4">
    <location>
        <begin position="551"/>
        <end position="569"/>
    </location>
</feature>
<protein>
    <submittedName>
        <fullName evidence="5">G5512 protein</fullName>
    </submittedName>
</protein>
<dbReference type="InterPro" id="IPR019775">
    <property type="entry name" value="WD40_repeat_CS"/>
</dbReference>
<dbReference type="PROSITE" id="PS50082">
    <property type="entry name" value="WD_REPEATS_2"/>
    <property type="match status" value="6"/>
</dbReference>
<dbReference type="PROSITE" id="PS50294">
    <property type="entry name" value="WD_REPEATS_REGION"/>
    <property type="match status" value="4"/>
</dbReference>
<evidence type="ECO:0000256" key="3">
    <source>
        <dbReference type="PROSITE-ProRule" id="PRU00221"/>
    </source>
</evidence>
<keyword evidence="1 3" id="KW-0853">WD repeat</keyword>
<accession>A0ABP1FT18</accession>
<feature type="repeat" description="WD" evidence="3">
    <location>
        <begin position="319"/>
        <end position="351"/>
    </location>
</feature>
<dbReference type="InterPro" id="IPR001680">
    <property type="entry name" value="WD40_rpt"/>
</dbReference>
<dbReference type="Pfam" id="PF00400">
    <property type="entry name" value="WD40"/>
    <property type="match status" value="6"/>
</dbReference>
<comment type="caution">
    <text evidence="5">The sequence shown here is derived from an EMBL/GenBank/DDBJ whole genome shotgun (WGS) entry which is preliminary data.</text>
</comment>
<reference evidence="5 6" key="1">
    <citation type="submission" date="2024-06" db="EMBL/GenBank/DDBJ databases">
        <authorList>
            <person name="Kraege A."/>
            <person name="Thomma B."/>
        </authorList>
    </citation>
    <scope>NUCLEOTIDE SEQUENCE [LARGE SCALE GENOMIC DNA]</scope>
</reference>
<proteinExistence type="predicted"/>
<dbReference type="InterPro" id="IPR015943">
    <property type="entry name" value="WD40/YVTN_repeat-like_dom_sf"/>
</dbReference>
<keyword evidence="2" id="KW-0677">Repeat</keyword>
<evidence type="ECO:0000313" key="5">
    <source>
        <dbReference type="EMBL" id="CAL5223055.1"/>
    </source>
</evidence>